<protein>
    <submittedName>
        <fullName evidence="1">Uncharacterized protein</fullName>
    </submittedName>
</protein>
<name>A0A9P0MR46_NEZVI</name>
<keyword evidence="2" id="KW-1185">Reference proteome</keyword>
<sequence>MAPYVKKKSRKSIYDVQCIEHK</sequence>
<accession>A0A9P0MR46</accession>
<organism evidence="1 2">
    <name type="scientific">Nezara viridula</name>
    <name type="common">Southern green stink bug</name>
    <name type="synonym">Cimex viridulus</name>
    <dbReference type="NCBI Taxonomy" id="85310"/>
    <lineage>
        <taxon>Eukaryota</taxon>
        <taxon>Metazoa</taxon>
        <taxon>Ecdysozoa</taxon>
        <taxon>Arthropoda</taxon>
        <taxon>Hexapoda</taxon>
        <taxon>Insecta</taxon>
        <taxon>Pterygota</taxon>
        <taxon>Neoptera</taxon>
        <taxon>Paraneoptera</taxon>
        <taxon>Hemiptera</taxon>
        <taxon>Heteroptera</taxon>
        <taxon>Panheteroptera</taxon>
        <taxon>Pentatomomorpha</taxon>
        <taxon>Pentatomoidea</taxon>
        <taxon>Pentatomidae</taxon>
        <taxon>Pentatominae</taxon>
        <taxon>Nezara</taxon>
    </lineage>
</organism>
<evidence type="ECO:0000313" key="1">
    <source>
        <dbReference type="EMBL" id="CAH1404153.1"/>
    </source>
</evidence>
<dbReference type="EMBL" id="OV725082">
    <property type="protein sequence ID" value="CAH1404153.1"/>
    <property type="molecule type" value="Genomic_DNA"/>
</dbReference>
<reference evidence="1" key="1">
    <citation type="submission" date="2022-01" db="EMBL/GenBank/DDBJ databases">
        <authorList>
            <person name="King R."/>
        </authorList>
    </citation>
    <scope>NUCLEOTIDE SEQUENCE</scope>
</reference>
<dbReference type="AlphaFoldDB" id="A0A9P0MR46"/>
<evidence type="ECO:0000313" key="2">
    <source>
        <dbReference type="Proteomes" id="UP001152798"/>
    </source>
</evidence>
<gene>
    <name evidence="1" type="ORF">NEZAVI_LOCUS12618</name>
</gene>
<proteinExistence type="predicted"/>
<dbReference type="Proteomes" id="UP001152798">
    <property type="component" value="Chromosome 6"/>
</dbReference>